<sequence length="172" mass="18675">MTLRRRTVLLAPLALAGTAAHADTPRVLRLSDAPPWLDRLEAARGVRTSGAWPLAAVLAHLAQSIEMSLDGYPAPRSALFQQTLGVGAFAFFAWRGRMSHPLDEPIPGAPALPREGDDWRAAAQRLRAAIARFEAHGGALRPHFAYGALDKAQYRLAHAMHIANHQDEIVLA</sequence>
<dbReference type="Pfam" id="PF07606">
    <property type="entry name" value="DUF1569"/>
    <property type="match status" value="1"/>
</dbReference>
<accession>A0A7H0HED4</accession>
<dbReference type="Proteomes" id="UP000516057">
    <property type="component" value="Chromosome"/>
</dbReference>
<dbReference type="KEGG" id="amon:H9L24_18570"/>
<protein>
    <submittedName>
        <fullName evidence="2">DUF1569 domain-containing protein</fullName>
    </submittedName>
</protein>
<feature type="signal peptide" evidence="1">
    <location>
        <begin position="1"/>
        <end position="22"/>
    </location>
</feature>
<evidence type="ECO:0000313" key="3">
    <source>
        <dbReference type="Proteomes" id="UP000516057"/>
    </source>
</evidence>
<dbReference type="EMBL" id="CP060790">
    <property type="protein sequence ID" value="QNP58900.1"/>
    <property type="molecule type" value="Genomic_DNA"/>
</dbReference>
<feature type="chain" id="PRO_5028876875" evidence="1">
    <location>
        <begin position="23"/>
        <end position="172"/>
    </location>
</feature>
<keyword evidence="3" id="KW-1185">Reference proteome</keyword>
<dbReference type="AlphaFoldDB" id="A0A7H0HED4"/>
<organism evidence="2 3">
    <name type="scientific">Paenacidovorax monticola</name>
    <dbReference type="NCBI Taxonomy" id="1926868"/>
    <lineage>
        <taxon>Bacteria</taxon>
        <taxon>Pseudomonadati</taxon>
        <taxon>Pseudomonadota</taxon>
        <taxon>Betaproteobacteria</taxon>
        <taxon>Burkholderiales</taxon>
        <taxon>Comamonadaceae</taxon>
        <taxon>Paenacidovorax</taxon>
    </lineage>
</organism>
<dbReference type="RefSeq" id="WP_187735885.1">
    <property type="nucleotide sequence ID" value="NZ_CP060790.1"/>
</dbReference>
<evidence type="ECO:0000313" key="2">
    <source>
        <dbReference type="EMBL" id="QNP58900.1"/>
    </source>
</evidence>
<dbReference type="InterPro" id="IPR011463">
    <property type="entry name" value="DUF1569"/>
</dbReference>
<name>A0A7H0HED4_9BURK</name>
<gene>
    <name evidence="2" type="ORF">H9L24_18570</name>
</gene>
<reference evidence="2 3" key="1">
    <citation type="submission" date="2020-08" db="EMBL/GenBank/DDBJ databases">
        <title>Genome sequence of Acidovorax monticola KACC 19171T.</title>
        <authorList>
            <person name="Hyun D.-W."/>
            <person name="Bae J.-W."/>
        </authorList>
    </citation>
    <scope>NUCLEOTIDE SEQUENCE [LARGE SCALE GENOMIC DNA]</scope>
    <source>
        <strain evidence="2 3">KACC 19171</strain>
    </source>
</reference>
<keyword evidence="1" id="KW-0732">Signal</keyword>
<proteinExistence type="predicted"/>
<evidence type="ECO:0000256" key="1">
    <source>
        <dbReference type="SAM" id="SignalP"/>
    </source>
</evidence>